<dbReference type="Pfam" id="PF02837">
    <property type="entry name" value="Glyco_hydro_2_N"/>
    <property type="match status" value="1"/>
</dbReference>
<feature type="domain" description="Glycoside hydrolase family 2 catalytic" evidence="6">
    <location>
        <begin position="279"/>
        <end position="551"/>
    </location>
</feature>
<sequence length="810" mass="91819">MRKDVHLNFGWQFVGQVQEPHIADIDWAEKASVVDIPHTSQELPCNNFDERSYQCQSAYRKTLDPDLFTGVSHALLRFEGVMVSCKVFINETLVVESDSGFLPFEIDILPYVHRDQPSELLVLVDANENPEIPPFGHVVDFLTYGGIYREVRLTLLEHVYVQNARIVTELSHSRPDSDSTPAQVHADLYLNNPAGANHEVTLDLRVSDQQGNTTHQERFTRTLSGASEEVWSHTLSITDSDIECWSLEQPTLYTLETKLSGSKPLDANEFRFGFRSVAFRPDGFYLNGERLKLVGLNRHQSYPYVGYAMPESAQARDAELLKFELGCNCVRSSHYPPSPHFLDRCDEIGLLVFNEIPGWQHIGEQPAWHQRALDNVHGMIERDWNHPSVFIWGVRINESADCHKLYKATNALARQLDPSRPTGGVRCIANSELLEDVYTFNDFSHTGRNAPLQKRQQVAGAEVPYLVTEHCGHMFPTKASDTQDRLLEHAQRHARVINQAFSSHEYSGAIGWVMADYNTHEDFGSGDRVCYHGVLDMFREPKYAAAVYASQQDRHPVMELAGNMKNGDYDGAQFGALWVFTNCDSIRLYKNDQYLQTFYPDSRGFPHLPHPPVILDDFIGDQIARHESFSPREADSIRQLFSAVNRKGLDGLNLWEKARMLWLLRKNGLSIEDGIGLFAKYIGNWGDASASYRLEGYRDGQCVIRKTRGKSRQAVLEVKADNTCLTQRQTYDVTRVSIRCLDEDQMIRHYASDPVQIKVSSGLLLIGPVLRTLSAGQTAFWVRTAGVKGQETVTVTSDRFETQTITLQID</sequence>
<evidence type="ECO:0000256" key="3">
    <source>
        <dbReference type="ARBA" id="ARBA00023295"/>
    </source>
</evidence>
<evidence type="ECO:0000313" key="8">
    <source>
        <dbReference type="EMBL" id="UYM15826.1"/>
    </source>
</evidence>
<dbReference type="InterPro" id="IPR008979">
    <property type="entry name" value="Galactose-bd-like_sf"/>
</dbReference>
<evidence type="ECO:0000313" key="9">
    <source>
        <dbReference type="Proteomes" id="UP001163255"/>
    </source>
</evidence>
<dbReference type="InterPro" id="IPR023230">
    <property type="entry name" value="Glyco_hydro_2_CS"/>
</dbReference>
<evidence type="ECO:0000256" key="4">
    <source>
        <dbReference type="RuleBase" id="RU361154"/>
    </source>
</evidence>
<dbReference type="InterPro" id="IPR051913">
    <property type="entry name" value="GH2_Domain-Containing"/>
</dbReference>
<proteinExistence type="inferred from homology"/>
<comment type="similarity">
    <text evidence="1 4">Belongs to the glycosyl hydrolase 2 family.</text>
</comment>
<keyword evidence="2 4" id="KW-0378">Hydrolase</keyword>
<dbReference type="InterPro" id="IPR006101">
    <property type="entry name" value="Glyco_hydro_2"/>
</dbReference>
<dbReference type="PANTHER" id="PTHR42732">
    <property type="entry name" value="BETA-GALACTOSIDASE"/>
    <property type="match status" value="1"/>
</dbReference>
<dbReference type="Proteomes" id="UP001163255">
    <property type="component" value="Chromosome"/>
</dbReference>
<evidence type="ECO:0000259" key="7">
    <source>
        <dbReference type="Pfam" id="PF02837"/>
    </source>
</evidence>
<dbReference type="EMBL" id="CP103300">
    <property type="protein sequence ID" value="UYM15826.1"/>
    <property type="molecule type" value="Genomic_DNA"/>
</dbReference>
<dbReference type="InterPro" id="IPR006103">
    <property type="entry name" value="Glyco_hydro_2_cat"/>
</dbReference>
<evidence type="ECO:0000256" key="2">
    <source>
        <dbReference type="ARBA" id="ARBA00022801"/>
    </source>
</evidence>
<dbReference type="SUPFAM" id="SSF49785">
    <property type="entry name" value="Galactose-binding domain-like"/>
    <property type="match status" value="1"/>
</dbReference>
<dbReference type="InterPro" id="IPR017853">
    <property type="entry name" value="GH"/>
</dbReference>
<dbReference type="PANTHER" id="PTHR42732:SF1">
    <property type="entry name" value="BETA-MANNOSIDASE"/>
    <property type="match status" value="1"/>
</dbReference>
<keyword evidence="9" id="KW-1185">Reference proteome</keyword>
<dbReference type="InterPro" id="IPR006102">
    <property type="entry name" value="Ig-like_GH2"/>
</dbReference>
<dbReference type="Gene3D" id="2.60.120.260">
    <property type="entry name" value="Galactose-binding domain-like"/>
    <property type="match status" value="1"/>
</dbReference>
<dbReference type="InterPro" id="IPR006104">
    <property type="entry name" value="Glyco_hydro_2_N"/>
</dbReference>
<dbReference type="InterPro" id="IPR013783">
    <property type="entry name" value="Ig-like_fold"/>
</dbReference>
<dbReference type="PRINTS" id="PR00132">
    <property type="entry name" value="GLHYDRLASE2"/>
</dbReference>
<dbReference type="Gene3D" id="2.60.40.10">
    <property type="entry name" value="Immunoglobulins"/>
    <property type="match status" value="1"/>
</dbReference>
<dbReference type="SUPFAM" id="SSF51445">
    <property type="entry name" value="(Trans)glycosidases"/>
    <property type="match status" value="1"/>
</dbReference>
<dbReference type="SUPFAM" id="SSF49303">
    <property type="entry name" value="beta-Galactosidase/glucuronidase domain"/>
    <property type="match status" value="1"/>
</dbReference>
<protein>
    <submittedName>
        <fullName evidence="8">Glycoside hydrolase family 2 protein</fullName>
    </submittedName>
</protein>
<feature type="domain" description="Glycoside hydrolase family 2 immunoglobulin-like beta-sandwich" evidence="5">
    <location>
        <begin position="173"/>
        <end position="275"/>
    </location>
</feature>
<dbReference type="InterPro" id="IPR036156">
    <property type="entry name" value="Beta-gal/glucu_dom_sf"/>
</dbReference>
<dbReference type="Pfam" id="PF02836">
    <property type="entry name" value="Glyco_hydro_2_C"/>
    <property type="match status" value="1"/>
</dbReference>
<evidence type="ECO:0000259" key="5">
    <source>
        <dbReference type="Pfam" id="PF00703"/>
    </source>
</evidence>
<feature type="domain" description="Glycosyl hydrolases family 2 sugar binding" evidence="7">
    <location>
        <begin position="43"/>
        <end position="153"/>
    </location>
</feature>
<dbReference type="PROSITE" id="PS00719">
    <property type="entry name" value="GLYCOSYL_HYDROL_F2_1"/>
    <property type="match status" value="1"/>
</dbReference>
<dbReference type="RefSeq" id="WP_262598028.1">
    <property type="nucleotide sequence ID" value="NZ_CP103300.1"/>
</dbReference>
<dbReference type="InterPro" id="IPR023232">
    <property type="entry name" value="Glyco_hydro_2_AS"/>
</dbReference>
<dbReference type="Gene3D" id="3.20.20.80">
    <property type="entry name" value="Glycosidases"/>
    <property type="match status" value="1"/>
</dbReference>
<dbReference type="PROSITE" id="PS00608">
    <property type="entry name" value="GLYCOSYL_HYDROL_F2_2"/>
    <property type="match status" value="1"/>
</dbReference>
<gene>
    <name evidence="8" type="ORF">NX720_23875</name>
</gene>
<evidence type="ECO:0000259" key="6">
    <source>
        <dbReference type="Pfam" id="PF02836"/>
    </source>
</evidence>
<organism evidence="8 9">
    <name type="scientific">Endozoicomonas euniceicola</name>
    <dbReference type="NCBI Taxonomy" id="1234143"/>
    <lineage>
        <taxon>Bacteria</taxon>
        <taxon>Pseudomonadati</taxon>
        <taxon>Pseudomonadota</taxon>
        <taxon>Gammaproteobacteria</taxon>
        <taxon>Oceanospirillales</taxon>
        <taxon>Endozoicomonadaceae</taxon>
        <taxon>Endozoicomonas</taxon>
    </lineage>
</organism>
<dbReference type="Pfam" id="PF00703">
    <property type="entry name" value="Glyco_hydro_2"/>
    <property type="match status" value="1"/>
</dbReference>
<reference evidence="8" key="1">
    <citation type="submission" date="2022-10" db="EMBL/GenBank/DDBJ databases">
        <title>Completed Genome Sequence of two octocoral isolated bacterium, Endozoicomonas euniceicola EF212T and Endozoicomonas gorgoniicola PS125T.</title>
        <authorList>
            <person name="Chiou Y.-J."/>
            <person name="Chen Y.-H."/>
        </authorList>
    </citation>
    <scope>NUCLEOTIDE SEQUENCE</scope>
    <source>
        <strain evidence="8">EF212</strain>
    </source>
</reference>
<name>A0ABY6GUT9_9GAMM</name>
<accession>A0ABY6GUT9</accession>
<keyword evidence="3 4" id="KW-0326">Glycosidase</keyword>
<evidence type="ECO:0000256" key="1">
    <source>
        <dbReference type="ARBA" id="ARBA00007401"/>
    </source>
</evidence>
<dbReference type="GO" id="GO:0016787">
    <property type="term" value="F:hydrolase activity"/>
    <property type="evidence" value="ECO:0007669"/>
    <property type="project" value="UniProtKB-KW"/>
</dbReference>